<evidence type="ECO:0000256" key="1">
    <source>
        <dbReference type="ARBA" id="ARBA00001933"/>
    </source>
</evidence>
<dbReference type="InterPro" id="IPR015422">
    <property type="entry name" value="PyrdxlP-dep_Trfase_small"/>
</dbReference>
<dbReference type="InterPro" id="IPR000277">
    <property type="entry name" value="Cys/Met-Metab_PyrdxlP-dep_enz"/>
</dbReference>
<dbReference type="eggNOG" id="COG0626">
    <property type="taxonomic scope" value="Bacteria"/>
</dbReference>
<dbReference type="InterPro" id="IPR006233">
    <property type="entry name" value="Cys_b_lyase_bac"/>
</dbReference>
<dbReference type="CDD" id="cd00614">
    <property type="entry name" value="CGS_like"/>
    <property type="match status" value="1"/>
</dbReference>
<accession>D7A901</accession>
<dbReference type="SUPFAM" id="SSF53383">
    <property type="entry name" value="PLP-dependent transferases"/>
    <property type="match status" value="1"/>
</dbReference>
<organism evidence="10 11">
    <name type="scientific">Ancylobacter novellus (strain ATCC 8093 / DSM 506 / JCM 20403 / CCM 1077 / IAM 12100 / NBRC 12443 / NCIMB 10456)</name>
    <name type="common">Starkeya novella</name>
    <dbReference type="NCBI Taxonomy" id="639283"/>
    <lineage>
        <taxon>Bacteria</taxon>
        <taxon>Pseudomonadati</taxon>
        <taxon>Pseudomonadota</taxon>
        <taxon>Alphaproteobacteria</taxon>
        <taxon>Hyphomicrobiales</taxon>
        <taxon>Xanthobacteraceae</taxon>
        <taxon>Ancylobacter</taxon>
    </lineage>
</organism>
<dbReference type="Pfam" id="PF01053">
    <property type="entry name" value="Cys_Met_Meta_PP"/>
    <property type="match status" value="1"/>
</dbReference>
<dbReference type="InterPro" id="IPR015424">
    <property type="entry name" value="PyrdxlP-dep_Trfase"/>
</dbReference>
<dbReference type="FunFam" id="3.40.640.10:FF:000046">
    <property type="entry name" value="Cystathionine gamma-lyase"/>
    <property type="match status" value="1"/>
</dbReference>
<dbReference type="KEGG" id="sno:Snov_1396"/>
<dbReference type="RefSeq" id="WP_013166211.1">
    <property type="nucleotide sequence ID" value="NC_014217.1"/>
</dbReference>
<dbReference type="HOGENOM" id="CLU_018986_5_1_5"/>
<evidence type="ECO:0000256" key="2">
    <source>
        <dbReference type="ARBA" id="ARBA00009077"/>
    </source>
</evidence>
<dbReference type="GO" id="GO:0019346">
    <property type="term" value="P:transsulfuration"/>
    <property type="evidence" value="ECO:0007669"/>
    <property type="project" value="InterPro"/>
</dbReference>
<evidence type="ECO:0000256" key="9">
    <source>
        <dbReference type="RuleBase" id="RU362118"/>
    </source>
</evidence>
<dbReference type="NCBIfam" id="TIGR01324">
    <property type="entry name" value="cysta_beta_ly_B"/>
    <property type="match status" value="1"/>
</dbReference>
<keyword evidence="4 10" id="KW-0456">Lyase</keyword>
<dbReference type="PIRSF" id="PIRSF001434">
    <property type="entry name" value="CGS"/>
    <property type="match status" value="1"/>
</dbReference>
<protein>
    <submittedName>
        <fullName evidence="10">Cystathionine beta-lyase</fullName>
        <ecNumber evidence="10">4.4.1.8</ecNumber>
    </submittedName>
</protein>
<dbReference type="Gene3D" id="3.90.1150.10">
    <property type="entry name" value="Aspartate Aminotransferase, domain 1"/>
    <property type="match status" value="1"/>
</dbReference>
<evidence type="ECO:0000256" key="3">
    <source>
        <dbReference type="ARBA" id="ARBA00022898"/>
    </source>
</evidence>
<dbReference type="PANTHER" id="PTHR43500:SF1">
    <property type="entry name" value="CYSTATHIONINE BETA-LYASE-RELATED"/>
    <property type="match status" value="1"/>
</dbReference>
<dbReference type="PROSITE" id="PS00868">
    <property type="entry name" value="CYS_MET_METAB_PP"/>
    <property type="match status" value="1"/>
</dbReference>
<comment type="catalytic activity">
    <reaction evidence="6">
        <text>L,L-cystathionine + H2O = L-homocysteine + pyruvate + NH4(+)</text>
        <dbReference type="Rhea" id="RHEA:13965"/>
        <dbReference type="ChEBI" id="CHEBI:15361"/>
        <dbReference type="ChEBI" id="CHEBI:15377"/>
        <dbReference type="ChEBI" id="CHEBI:28938"/>
        <dbReference type="ChEBI" id="CHEBI:58161"/>
        <dbReference type="ChEBI" id="CHEBI:58199"/>
    </reaction>
</comment>
<evidence type="ECO:0000313" key="10">
    <source>
        <dbReference type="EMBL" id="ADH88706.1"/>
    </source>
</evidence>
<dbReference type="InterPro" id="IPR015421">
    <property type="entry name" value="PyrdxlP-dep_Trfase_major"/>
</dbReference>
<evidence type="ECO:0000313" key="11">
    <source>
        <dbReference type="Proteomes" id="UP000006633"/>
    </source>
</evidence>
<comment type="similarity">
    <text evidence="2 9">Belongs to the trans-sulfuration enzymes family.</text>
</comment>
<keyword evidence="3 8" id="KW-0663">Pyridoxal phosphate</keyword>
<keyword evidence="11" id="KW-1185">Reference proteome</keyword>
<gene>
    <name evidence="10" type="ordered locus">Snov_1396</name>
</gene>
<dbReference type="AlphaFoldDB" id="D7A901"/>
<dbReference type="Proteomes" id="UP000006633">
    <property type="component" value="Chromosome"/>
</dbReference>
<dbReference type="InterPro" id="IPR054542">
    <property type="entry name" value="Cys_met_metab_PP"/>
</dbReference>
<evidence type="ECO:0000256" key="6">
    <source>
        <dbReference type="ARBA" id="ARBA00047517"/>
    </source>
</evidence>
<sequence length="403" mass="43637">MAEQSEGGAVRKRSVETELVTAGRDPQRFDGFVNTPIVRGSTVLSATVADLEGHTGRYSYGRRGNPTVETLEVAITRLEGGAGTVLTPSGLSAVSTALLAVLEAGDHLLMVDTAYQPTRRVCNEVLRRYGIETTYYDPLVAGGIEELLRPNTRAIFLESPGSQSFEIQDVPAIVDIARKRGIVTLMDNTWATPLFFRPHDFGVDVSIQAGTKYVGGHSDLNLGTISANERLWRRLKLVHGDLGLTVAPEDAFLAARGLRTLAVRLAHHQASALTVAHWLEQRPEVKQVLHPGLPRHPGHAIWQRDFTGSSGLFSFILQPAPKAAVDAFLDSLELFGLGYSWGGFESLAIPFDCSSYRSATTWAPGGPAIRLHIGLEDPADLLADLEQGFGTLAAVRDAQEPTR</sequence>
<evidence type="ECO:0000256" key="5">
    <source>
        <dbReference type="ARBA" id="ARBA00046315"/>
    </source>
</evidence>
<comment type="catalytic activity">
    <reaction evidence="7">
        <text>an S-substituted L-cysteine + H2O = a thiol + pyruvate + NH4(+)</text>
        <dbReference type="Rhea" id="RHEA:18121"/>
        <dbReference type="ChEBI" id="CHEBI:15361"/>
        <dbReference type="ChEBI" id="CHEBI:15377"/>
        <dbReference type="ChEBI" id="CHEBI:28938"/>
        <dbReference type="ChEBI" id="CHEBI:29256"/>
        <dbReference type="ChEBI" id="CHEBI:58717"/>
        <dbReference type="EC" id="4.4.1.13"/>
    </reaction>
</comment>
<comment type="pathway">
    <text evidence="5">Amino-acid biosynthesis; L-methionine biosynthesis via de novo pathway; L-homocysteine from L-cystathionine: step 1/1.</text>
</comment>
<dbReference type="EC" id="4.4.1.8" evidence="10"/>
<reference evidence="10 11" key="1">
    <citation type="journal article" date="2012" name="Stand. Genomic Sci.">
        <title>Complete genome sequence of the facultatively chemolithoautotrophic and methylotrophic alpha Proteobacterium Starkeya novella type strain (ATCC 8093(T)).</title>
        <authorList>
            <person name="Kappler U."/>
            <person name="Davenport K."/>
            <person name="Beatson S."/>
            <person name="Lucas S."/>
            <person name="Lapidus A."/>
            <person name="Copeland A."/>
            <person name="Berry K.W."/>
            <person name="Glavina Del Rio T."/>
            <person name="Hammon N."/>
            <person name="Dalin E."/>
            <person name="Tice H."/>
            <person name="Pitluck S."/>
            <person name="Richardson P."/>
            <person name="Bruce D."/>
            <person name="Goodwin L.A."/>
            <person name="Han C."/>
            <person name="Tapia R."/>
            <person name="Detter J.C."/>
            <person name="Chang Y.J."/>
            <person name="Jeffries C.D."/>
            <person name="Land M."/>
            <person name="Hauser L."/>
            <person name="Kyrpides N.C."/>
            <person name="Goker M."/>
            <person name="Ivanova N."/>
            <person name="Klenk H.P."/>
            <person name="Woyke T."/>
        </authorList>
    </citation>
    <scope>NUCLEOTIDE SEQUENCE [LARGE SCALE GENOMIC DNA]</scope>
    <source>
        <strain evidence="11">ATCC 8093 / DSM 506 / JCM 20403 / CCM 1077 / IAM 12100 / NBRC 12443 / NCIMB 10456</strain>
    </source>
</reference>
<name>D7A901_ANCN5</name>
<dbReference type="GO" id="GO:0019450">
    <property type="term" value="P:L-cysteine catabolic process to pyruvate"/>
    <property type="evidence" value="ECO:0007669"/>
    <property type="project" value="TreeGrafter"/>
</dbReference>
<comment type="cofactor">
    <cofactor evidence="1 9">
        <name>pyridoxal 5'-phosphate</name>
        <dbReference type="ChEBI" id="CHEBI:597326"/>
    </cofactor>
</comment>
<dbReference type="EMBL" id="CP002026">
    <property type="protein sequence ID" value="ADH88706.1"/>
    <property type="molecule type" value="Genomic_DNA"/>
</dbReference>
<dbReference type="GO" id="GO:0047804">
    <property type="term" value="F:cysteine-S-conjugate beta-lyase activity"/>
    <property type="evidence" value="ECO:0007669"/>
    <property type="project" value="UniProtKB-EC"/>
</dbReference>
<dbReference type="OrthoDB" id="9790858at2"/>
<feature type="modified residue" description="N6-(pyridoxal phosphate)lysine" evidence="8">
    <location>
        <position position="212"/>
    </location>
</feature>
<dbReference type="GO" id="GO:0030170">
    <property type="term" value="F:pyridoxal phosphate binding"/>
    <property type="evidence" value="ECO:0007669"/>
    <property type="project" value="InterPro"/>
</dbReference>
<proteinExistence type="inferred from homology"/>
<evidence type="ECO:0000256" key="7">
    <source>
        <dbReference type="ARBA" id="ARBA00047625"/>
    </source>
</evidence>
<dbReference type="Gene3D" id="3.40.640.10">
    <property type="entry name" value="Type I PLP-dependent aspartate aminotransferase-like (Major domain)"/>
    <property type="match status" value="1"/>
</dbReference>
<evidence type="ECO:0000256" key="4">
    <source>
        <dbReference type="ARBA" id="ARBA00023239"/>
    </source>
</evidence>
<dbReference type="STRING" id="639283.Snov_1396"/>
<evidence type="ECO:0000256" key="8">
    <source>
        <dbReference type="PIRSR" id="PIRSR001434-2"/>
    </source>
</evidence>
<dbReference type="PANTHER" id="PTHR43500">
    <property type="entry name" value="CYSTATHIONINE BETA-LYASE-RELATED"/>
    <property type="match status" value="1"/>
</dbReference>